<sequence>MTTAPLRRLLLLRHAKAARPSGTEDHERPLSARGRRDARAVGRLMAEADWLPDLVLCSTARRARETWELAAGELAGLPLMRCESRLYHPPVPVLLAVVREASAHMSTVLVVGHNPSLRDTILVTAGDAVDGKLQQVRDKFPTAAIALLSWHGTWQELNSHKALLTELAVARGPRR</sequence>
<evidence type="ECO:0000313" key="3">
    <source>
        <dbReference type="Proteomes" id="UP001500909"/>
    </source>
</evidence>
<dbReference type="EMBL" id="BAAABY010000023">
    <property type="protein sequence ID" value="GAA0463369.1"/>
    <property type="molecule type" value="Genomic_DNA"/>
</dbReference>
<dbReference type="InterPro" id="IPR013078">
    <property type="entry name" value="His_Pase_superF_clade-1"/>
</dbReference>
<dbReference type="SUPFAM" id="SSF53254">
    <property type="entry name" value="Phosphoglycerate mutase-like"/>
    <property type="match status" value="1"/>
</dbReference>
<name>A0ABP3JUL2_9ACTN</name>
<dbReference type="PANTHER" id="PTHR47623:SF1">
    <property type="entry name" value="OS09G0287300 PROTEIN"/>
    <property type="match status" value="1"/>
</dbReference>
<reference evidence="3" key="1">
    <citation type="journal article" date="2019" name="Int. J. Syst. Evol. Microbiol.">
        <title>The Global Catalogue of Microorganisms (GCM) 10K type strain sequencing project: providing services to taxonomists for standard genome sequencing and annotation.</title>
        <authorList>
            <consortium name="The Broad Institute Genomics Platform"/>
            <consortium name="The Broad Institute Genome Sequencing Center for Infectious Disease"/>
            <person name="Wu L."/>
            <person name="Ma J."/>
        </authorList>
    </citation>
    <scope>NUCLEOTIDE SEQUENCE [LARGE SCALE GENOMIC DNA]</scope>
    <source>
        <strain evidence="3">JCM 4805</strain>
    </source>
</reference>
<feature type="region of interest" description="Disordered" evidence="1">
    <location>
        <begin position="17"/>
        <end position="36"/>
    </location>
</feature>
<gene>
    <name evidence="2" type="ORF">GCM10010361_29050</name>
</gene>
<dbReference type="PANTHER" id="PTHR47623">
    <property type="entry name" value="OS09G0287300 PROTEIN"/>
    <property type="match status" value="1"/>
</dbReference>
<dbReference type="Proteomes" id="UP001500909">
    <property type="component" value="Unassembled WGS sequence"/>
</dbReference>
<dbReference type="CDD" id="cd07067">
    <property type="entry name" value="HP_PGM_like"/>
    <property type="match status" value="1"/>
</dbReference>
<proteinExistence type="predicted"/>
<comment type="caution">
    <text evidence="2">The sequence shown here is derived from an EMBL/GenBank/DDBJ whole genome shotgun (WGS) entry which is preliminary data.</text>
</comment>
<dbReference type="InterPro" id="IPR029033">
    <property type="entry name" value="His_PPase_superfam"/>
</dbReference>
<keyword evidence="3" id="KW-1185">Reference proteome</keyword>
<dbReference type="RefSeq" id="WP_346095350.1">
    <property type="nucleotide sequence ID" value="NZ_BAAABY010000023.1"/>
</dbReference>
<protein>
    <submittedName>
        <fullName evidence="2">Histidine phosphatase family protein</fullName>
    </submittedName>
</protein>
<dbReference type="SMART" id="SM00855">
    <property type="entry name" value="PGAM"/>
    <property type="match status" value="1"/>
</dbReference>
<organism evidence="2 3">
    <name type="scientific">Streptomyces olivaceiscleroticus</name>
    <dbReference type="NCBI Taxonomy" id="68245"/>
    <lineage>
        <taxon>Bacteria</taxon>
        <taxon>Bacillati</taxon>
        <taxon>Actinomycetota</taxon>
        <taxon>Actinomycetes</taxon>
        <taxon>Kitasatosporales</taxon>
        <taxon>Streptomycetaceae</taxon>
        <taxon>Streptomyces</taxon>
    </lineage>
</organism>
<accession>A0ABP3JUL2</accession>
<feature type="compositionally biased region" description="Basic and acidic residues" evidence="1">
    <location>
        <begin position="22"/>
        <end position="36"/>
    </location>
</feature>
<dbReference type="Gene3D" id="3.40.50.1240">
    <property type="entry name" value="Phosphoglycerate mutase-like"/>
    <property type="match status" value="1"/>
</dbReference>
<dbReference type="Pfam" id="PF00300">
    <property type="entry name" value="His_Phos_1"/>
    <property type="match status" value="1"/>
</dbReference>
<evidence type="ECO:0000256" key="1">
    <source>
        <dbReference type="SAM" id="MobiDB-lite"/>
    </source>
</evidence>
<evidence type="ECO:0000313" key="2">
    <source>
        <dbReference type="EMBL" id="GAA0463369.1"/>
    </source>
</evidence>